<feature type="transmembrane region" description="Helical" evidence="8">
    <location>
        <begin position="405"/>
        <end position="425"/>
    </location>
</feature>
<dbReference type="PANTHER" id="PTHR43568">
    <property type="entry name" value="P PROTEIN"/>
    <property type="match status" value="1"/>
</dbReference>
<reference evidence="10 11" key="1">
    <citation type="submission" date="2016-10" db="EMBL/GenBank/DDBJ databases">
        <title>Complete Genome Sequence of Peptococcaceae strain DCMF.</title>
        <authorList>
            <person name="Edwards R.J."/>
            <person name="Holland S.I."/>
            <person name="Deshpande N.P."/>
            <person name="Wong Y.K."/>
            <person name="Ertan H."/>
            <person name="Manefield M."/>
            <person name="Russell T.L."/>
            <person name="Lee M.J."/>
        </authorList>
    </citation>
    <scope>NUCLEOTIDE SEQUENCE [LARGE SCALE GENOMIC DNA]</scope>
    <source>
        <strain evidence="10 11">DCMF</strain>
    </source>
</reference>
<accession>A0A3G1KUT4</accession>
<comment type="similarity">
    <text evidence="2">Belongs to the CitM (TC 2.A.11) transporter family.</text>
</comment>
<evidence type="ECO:0000256" key="5">
    <source>
        <dbReference type="ARBA" id="ARBA00022692"/>
    </source>
</evidence>
<dbReference type="InterPro" id="IPR000802">
    <property type="entry name" value="Arsenical_pump_ArsB"/>
</dbReference>
<proteinExistence type="inferred from homology"/>
<keyword evidence="7 8" id="KW-0472">Membrane</keyword>
<keyword evidence="4" id="KW-1003">Cell membrane</keyword>
<feature type="transmembrane region" description="Helical" evidence="8">
    <location>
        <begin position="277"/>
        <end position="296"/>
    </location>
</feature>
<evidence type="ECO:0000256" key="6">
    <source>
        <dbReference type="ARBA" id="ARBA00022989"/>
    </source>
</evidence>
<keyword evidence="5 8" id="KW-0812">Transmembrane</keyword>
<evidence type="ECO:0000256" key="2">
    <source>
        <dbReference type="ARBA" id="ARBA00009843"/>
    </source>
</evidence>
<dbReference type="CDD" id="cd01116">
    <property type="entry name" value="P_permease"/>
    <property type="match status" value="1"/>
</dbReference>
<dbReference type="AlphaFoldDB" id="A0A3G1KUT4"/>
<dbReference type="PRINTS" id="PR00758">
    <property type="entry name" value="ARSENICPUMP"/>
</dbReference>
<dbReference type="PANTHER" id="PTHR43568:SF1">
    <property type="entry name" value="P PROTEIN"/>
    <property type="match status" value="1"/>
</dbReference>
<feature type="transmembrane region" description="Helical" evidence="8">
    <location>
        <begin position="316"/>
        <end position="340"/>
    </location>
</feature>
<feature type="transmembrane region" description="Helical" evidence="8">
    <location>
        <begin position="361"/>
        <end position="385"/>
    </location>
</feature>
<organism evidence="10 11">
    <name type="scientific">Formimonas warabiya</name>
    <dbReference type="NCBI Taxonomy" id="1761012"/>
    <lineage>
        <taxon>Bacteria</taxon>
        <taxon>Bacillati</taxon>
        <taxon>Bacillota</taxon>
        <taxon>Clostridia</taxon>
        <taxon>Eubacteriales</taxon>
        <taxon>Peptococcaceae</taxon>
        <taxon>Candidatus Formimonas</taxon>
    </lineage>
</organism>
<dbReference type="EMBL" id="CP017634">
    <property type="protein sequence ID" value="ATW26238.1"/>
    <property type="molecule type" value="Genomic_DNA"/>
</dbReference>
<dbReference type="Pfam" id="PF03600">
    <property type="entry name" value="CitMHS"/>
    <property type="match status" value="1"/>
</dbReference>
<feature type="transmembrane region" description="Helical" evidence="8">
    <location>
        <begin position="95"/>
        <end position="122"/>
    </location>
</feature>
<evidence type="ECO:0000256" key="1">
    <source>
        <dbReference type="ARBA" id="ARBA00004651"/>
    </source>
</evidence>
<name>A0A3G1KUT4_FORW1</name>
<dbReference type="RefSeq" id="WP_148135528.1">
    <property type="nucleotide sequence ID" value="NZ_CP017634.1"/>
</dbReference>
<feature type="transmembrane region" description="Helical" evidence="8">
    <location>
        <begin position="6"/>
        <end position="24"/>
    </location>
</feature>
<feature type="transmembrane region" description="Helical" evidence="8">
    <location>
        <begin position="225"/>
        <end position="243"/>
    </location>
</feature>
<feature type="transmembrane region" description="Helical" evidence="8">
    <location>
        <begin position="59"/>
        <end position="83"/>
    </location>
</feature>
<dbReference type="Proteomes" id="UP000323521">
    <property type="component" value="Chromosome"/>
</dbReference>
<dbReference type="InterPro" id="IPR004680">
    <property type="entry name" value="Cit_transptr-like_dom"/>
</dbReference>
<feature type="transmembrane region" description="Helical" evidence="8">
    <location>
        <begin position="249"/>
        <end position="265"/>
    </location>
</feature>
<dbReference type="GO" id="GO:0015105">
    <property type="term" value="F:arsenite transmembrane transporter activity"/>
    <property type="evidence" value="ECO:0007669"/>
    <property type="project" value="InterPro"/>
</dbReference>
<evidence type="ECO:0000259" key="9">
    <source>
        <dbReference type="Pfam" id="PF03600"/>
    </source>
</evidence>
<comment type="subcellular location">
    <subcellularLocation>
        <location evidence="1">Cell membrane</location>
        <topology evidence="1">Multi-pass membrane protein</topology>
    </subcellularLocation>
</comment>
<evidence type="ECO:0000256" key="8">
    <source>
        <dbReference type="SAM" id="Phobius"/>
    </source>
</evidence>
<dbReference type="KEGG" id="fwa:DCMF_17045"/>
<keyword evidence="6 8" id="KW-1133">Transmembrane helix</keyword>
<evidence type="ECO:0000256" key="7">
    <source>
        <dbReference type="ARBA" id="ARBA00023136"/>
    </source>
</evidence>
<feature type="domain" description="Citrate transporter-like" evidence="9">
    <location>
        <begin position="19"/>
        <end position="368"/>
    </location>
</feature>
<keyword evidence="3" id="KW-0813">Transport</keyword>
<dbReference type="OrthoDB" id="9765532at2"/>
<evidence type="ECO:0000313" key="10">
    <source>
        <dbReference type="EMBL" id="ATW26238.1"/>
    </source>
</evidence>
<dbReference type="InterPro" id="IPR051475">
    <property type="entry name" value="Diverse_Ion_Transporter"/>
</dbReference>
<keyword evidence="11" id="KW-1185">Reference proteome</keyword>
<protein>
    <recommendedName>
        <fullName evidence="9">Citrate transporter-like domain-containing protein</fullName>
    </recommendedName>
</protein>
<sequence>MEHLTLEVAISAAIFVTAYVLIILDKFDRAVIALSGAALMILLKILAQEDAFLEIDYNTIGLLISMMVIVMITKRSGVFEYLAVKTVKTAKGEPFIIIILLSLITGILSAFLDNVTTILLILPVTLSVAKDLHINPVPFIISEVFASNVGGTATLVGDPPNIMIGSSVGLSFMDFILNDAVIAFPMLFLTTYIFALLYKKKLVATKEAKEKILDMDEDKCIKDPILLVKSLAVLGLTVIGFLLHSQLHYESATIAISGAVLLLFISKVRTEKILEEVEWKTIFFFVGLFIMVGGIKETGIIKMLAQGVLDLTHGDLVLTTMAILWVSAIASAFIDNIPFVATMIPMIKDLGALSGMNLTPLWWALSLGACLGGNGTIIGASANVIATGMAEDQGHKITFVKYFKIAFPVMLLTIVICTVYLYVFYLI</sequence>
<gene>
    <name evidence="10" type="ORF">DCMF_17045</name>
</gene>
<feature type="transmembrane region" description="Helical" evidence="8">
    <location>
        <begin position="175"/>
        <end position="198"/>
    </location>
</feature>
<evidence type="ECO:0000256" key="3">
    <source>
        <dbReference type="ARBA" id="ARBA00022448"/>
    </source>
</evidence>
<dbReference type="GO" id="GO:0005886">
    <property type="term" value="C:plasma membrane"/>
    <property type="evidence" value="ECO:0007669"/>
    <property type="project" value="UniProtKB-SubCell"/>
</dbReference>
<evidence type="ECO:0000313" key="11">
    <source>
        <dbReference type="Proteomes" id="UP000323521"/>
    </source>
</evidence>
<feature type="transmembrane region" description="Helical" evidence="8">
    <location>
        <begin position="31"/>
        <end position="47"/>
    </location>
</feature>
<evidence type="ECO:0000256" key="4">
    <source>
        <dbReference type="ARBA" id="ARBA00022475"/>
    </source>
</evidence>